<proteinExistence type="predicted"/>
<feature type="compositionally biased region" description="Polar residues" evidence="1">
    <location>
        <begin position="74"/>
        <end position="115"/>
    </location>
</feature>
<feature type="region of interest" description="Disordered" evidence="1">
    <location>
        <begin position="74"/>
        <end position="211"/>
    </location>
</feature>
<dbReference type="EMBL" id="REGN01002747">
    <property type="protein sequence ID" value="RNA26381.1"/>
    <property type="molecule type" value="Genomic_DNA"/>
</dbReference>
<dbReference type="AlphaFoldDB" id="A0A3M7RS53"/>
<evidence type="ECO:0000256" key="1">
    <source>
        <dbReference type="SAM" id="MobiDB-lite"/>
    </source>
</evidence>
<gene>
    <name evidence="2" type="ORF">BpHYR1_000950</name>
</gene>
<name>A0A3M7RS53_BRAPC</name>
<evidence type="ECO:0000313" key="2">
    <source>
        <dbReference type="EMBL" id="RNA26381.1"/>
    </source>
</evidence>
<sequence length="211" mass="23173">MKARECPIQVGDIVLCRQSTSSKSDSAWDPHPFTVTSMKCSMIEATRCYPQVRKVARNSSFFKLYRGWSISDENTANTIPVTPTTARESTPRRTQTSSAKQETKGVLTTRSQPCSAPTVEHEESGADAPEPASSTNTAPETRTRSMEATKIASRPVGRPTSEESYKIQMERQAALAIQTELNPPARRSSRLASKAAPENNHLSSERGEDNV</sequence>
<dbReference type="Proteomes" id="UP000276133">
    <property type="component" value="Unassembled WGS sequence"/>
</dbReference>
<accession>A0A3M7RS53</accession>
<reference evidence="2 3" key="1">
    <citation type="journal article" date="2018" name="Sci. Rep.">
        <title>Genomic signatures of local adaptation to the degree of environmental predictability in rotifers.</title>
        <authorList>
            <person name="Franch-Gras L."/>
            <person name="Hahn C."/>
            <person name="Garcia-Roger E.M."/>
            <person name="Carmona M.J."/>
            <person name="Serra M."/>
            <person name="Gomez A."/>
        </authorList>
    </citation>
    <scope>NUCLEOTIDE SEQUENCE [LARGE SCALE GENOMIC DNA]</scope>
    <source>
        <strain evidence="2">HYR1</strain>
    </source>
</reference>
<evidence type="ECO:0000313" key="3">
    <source>
        <dbReference type="Proteomes" id="UP000276133"/>
    </source>
</evidence>
<feature type="compositionally biased region" description="Basic and acidic residues" evidence="1">
    <location>
        <begin position="160"/>
        <end position="169"/>
    </location>
</feature>
<keyword evidence="3" id="KW-1185">Reference proteome</keyword>
<comment type="caution">
    <text evidence="2">The sequence shown here is derived from an EMBL/GenBank/DDBJ whole genome shotgun (WGS) entry which is preliminary data.</text>
</comment>
<feature type="compositionally biased region" description="Low complexity" evidence="1">
    <location>
        <begin position="183"/>
        <end position="197"/>
    </location>
</feature>
<organism evidence="2 3">
    <name type="scientific">Brachionus plicatilis</name>
    <name type="common">Marine rotifer</name>
    <name type="synonym">Brachionus muelleri</name>
    <dbReference type="NCBI Taxonomy" id="10195"/>
    <lineage>
        <taxon>Eukaryota</taxon>
        <taxon>Metazoa</taxon>
        <taxon>Spiralia</taxon>
        <taxon>Gnathifera</taxon>
        <taxon>Rotifera</taxon>
        <taxon>Eurotatoria</taxon>
        <taxon>Monogononta</taxon>
        <taxon>Pseudotrocha</taxon>
        <taxon>Ploima</taxon>
        <taxon>Brachionidae</taxon>
        <taxon>Brachionus</taxon>
    </lineage>
</organism>
<protein>
    <submittedName>
        <fullName evidence="2">Uncharacterized protein</fullName>
    </submittedName>
</protein>